<feature type="binding site" evidence="7">
    <location>
        <position position="78"/>
    </location>
    <ligand>
        <name>ATP</name>
        <dbReference type="ChEBI" id="CHEBI:30616"/>
    </ligand>
</feature>
<organism evidence="10 11">
    <name type="scientific">Rickenella mellea</name>
    <dbReference type="NCBI Taxonomy" id="50990"/>
    <lineage>
        <taxon>Eukaryota</taxon>
        <taxon>Fungi</taxon>
        <taxon>Dikarya</taxon>
        <taxon>Basidiomycota</taxon>
        <taxon>Agaricomycotina</taxon>
        <taxon>Agaricomycetes</taxon>
        <taxon>Hymenochaetales</taxon>
        <taxon>Rickenellaceae</taxon>
        <taxon>Rickenella</taxon>
    </lineage>
</organism>
<keyword evidence="4 7" id="KW-0547">Nucleotide-binding</keyword>
<dbReference type="SMART" id="SM00220">
    <property type="entry name" value="S_TKc"/>
    <property type="match status" value="1"/>
</dbReference>
<dbReference type="OrthoDB" id="193931at2759"/>
<evidence type="ECO:0000259" key="9">
    <source>
        <dbReference type="PROSITE" id="PS50011"/>
    </source>
</evidence>
<dbReference type="Gene3D" id="1.10.510.10">
    <property type="entry name" value="Transferase(Phosphotransferase) domain 1"/>
    <property type="match status" value="1"/>
</dbReference>
<evidence type="ECO:0000256" key="6">
    <source>
        <dbReference type="ARBA" id="ARBA00022840"/>
    </source>
</evidence>
<comment type="similarity">
    <text evidence="1">Belongs to the protein kinase superfamily. CAMK Ser/Thr protein kinase family. NIM1 subfamily.</text>
</comment>
<dbReference type="InterPro" id="IPR008271">
    <property type="entry name" value="Ser/Thr_kinase_AS"/>
</dbReference>
<evidence type="ECO:0000313" key="10">
    <source>
        <dbReference type="EMBL" id="TDL22850.1"/>
    </source>
</evidence>
<accession>A0A4Y7Q7N2</accession>
<dbReference type="SUPFAM" id="SSF56112">
    <property type="entry name" value="Protein kinase-like (PK-like)"/>
    <property type="match status" value="1"/>
</dbReference>
<dbReference type="GO" id="GO:0035556">
    <property type="term" value="P:intracellular signal transduction"/>
    <property type="evidence" value="ECO:0007669"/>
    <property type="project" value="TreeGrafter"/>
</dbReference>
<feature type="region of interest" description="Disordered" evidence="8">
    <location>
        <begin position="448"/>
        <end position="497"/>
    </location>
</feature>
<dbReference type="PROSITE" id="PS50011">
    <property type="entry name" value="PROTEIN_KINASE_DOM"/>
    <property type="match status" value="1"/>
</dbReference>
<dbReference type="PANTHER" id="PTHR24346:SF82">
    <property type="entry name" value="KP78A-RELATED"/>
    <property type="match status" value="1"/>
</dbReference>
<evidence type="ECO:0000256" key="3">
    <source>
        <dbReference type="ARBA" id="ARBA00022679"/>
    </source>
</evidence>
<name>A0A4Y7Q7N2_9AGAM</name>
<feature type="compositionally biased region" description="Polar residues" evidence="8">
    <location>
        <begin position="452"/>
        <end position="465"/>
    </location>
</feature>
<feature type="compositionally biased region" description="Basic and acidic residues" evidence="8">
    <location>
        <begin position="694"/>
        <end position="708"/>
    </location>
</feature>
<keyword evidence="6 7" id="KW-0067">ATP-binding</keyword>
<keyword evidence="2" id="KW-0723">Serine/threonine-protein kinase</keyword>
<feature type="region of interest" description="Disordered" evidence="8">
    <location>
        <begin position="676"/>
        <end position="735"/>
    </location>
</feature>
<dbReference type="InterPro" id="IPR011009">
    <property type="entry name" value="Kinase-like_dom_sf"/>
</dbReference>
<evidence type="ECO:0000313" key="11">
    <source>
        <dbReference type="Proteomes" id="UP000294933"/>
    </source>
</evidence>
<dbReference type="EMBL" id="ML170173">
    <property type="protein sequence ID" value="TDL22850.1"/>
    <property type="molecule type" value="Genomic_DNA"/>
</dbReference>
<dbReference type="AlphaFoldDB" id="A0A4Y7Q7N2"/>
<dbReference type="GO" id="GO:0005524">
    <property type="term" value="F:ATP binding"/>
    <property type="evidence" value="ECO:0007669"/>
    <property type="project" value="UniProtKB-UniRule"/>
</dbReference>
<evidence type="ECO:0000256" key="7">
    <source>
        <dbReference type="PROSITE-ProRule" id="PRU10141"/>
    </source>
</evidence>
<dbReference type="PANTHER" id="PTHR24346">
    <property type="entry name" value="MAP/MICROTUBULE AFFINITY-REGULATING KINASE"/>
    <property type="match status" value="1"/>
</dbReference>
<evidence type="ECO:0000256" key="2">
    <source>
        <dbReference type="ARBA" id="ARBA00022527"/>
    </source>
</evidence>
<evidence type="ECO:0000256" key="1">
    <source>
        <dbReference type="ARBA" id="ARBA00010791"/>
    </source>
</evidence>
<reference evidence="10 11" key="1">
    <citation type="submission" date="2018-06" db="EMBL/GenBank/DDBJ databases">
        <title>A transcriptomic atlas of mushroom development highlights an independent origin of complex multicellularity.</title>
        <authorList>
            <consortium name="DOE Joint Genome Institute"/>
            <person name="Krizsan K."/>
            <person name="Almasi E."/>
            <person name="Merenyi Z."/>
            <person name="Sahu N."/>
            <person name="Viragh M."/>
            <person name="Koszo T."/>
            <person name="Mondo S."/>
            <person name="Kiss B."/>
            <person name="Balint B."/>
            <person name="Kues U."/>
            <person name="Barry K."/>
            <person name="Hegedus J.C."/>
            <person name="Henrissat B."/>
            <person name="Johnson J."/>
            <person name="Lipzen A."/>
            <person name="Ohm R."/>
            <person name="Nagy I."/>
            <person name="Pangilinan J."/>
            <person name="Yan J."/>
            <person name="Xiong Y."/>
            <person name="Grigoriev I.V."/>
            <person name="Hibbett D.S."/>
            <person name="Nagy L.G."/>
        </authorList>
    </citation>
    <scope>NUCLEOTIDE SEQUENCE [LARGE SCALE GENOMIC DNA]</scope>
    <source>
        <strain evidence="10 11">SZMC22713</strain>
    </source>
</reference>
<dbReference type="InterPro" id="IPR000719">
    <property type="entry name" value="Prot_kinase_dom"/>
</dbReference>
<dbReference type="VEuPathDB" id="FungiDB:BD410DRAFT_898068"/>
<evidence type="ECO:0000256" key="5">
    <source>
        <dbReference type="ARBA" id="ARBA00022777"/>
    </source>
</evidence>
<dbReference type="PROSITE" id="PS00108">
    <property type="entry name" value="PROTEIN_KINASE_ST"/>
    <property type="match status" value="1"/>
</dbReference>
<feature type="region of interest" description="Disordered" evidence="8">
    <location>
        <begin position="848"/>
        <end position="867"/>
    </location>
</feature>
<keyword evidence="11" id="KW-1185">Reference proteome</keyword>
<keyword evidence="3" id="KW-0808">Transferase</keyword>
<evidence type="ECO:0000256" key="8">
    <source>
        <dbReference type="SAM" id="MobiDB-lite"/>
    </source>
</evidence>
<dbReference type="GO" id="GO:0004674">
    <property type="term" value="F:protein serine/threonine kinase activity"/>
    <property type="evidence" value="ECO:0007669"/>
    <property type="project" value="UniProtKB-KW"/>
</dbReference>
<proteinExistence type="inferred from homology"/>
<dbReference type="InterPro" id="IPR017441">
    <property type="entry name" value="Protein_kinase_ATP_BS"/>
</dbReference>
<protein>
    <submittedName>
        <fullName evidence="10">Pkinase-domain-containing protein</fullName>
    </submittedName>
</protein>
<dbReference type="Pfam" id="PF00069">
    <property type="entry name" value="Pkinase"/>
    <property type="match status" value="1"/>
</dbReference>
<gene>
    <name evidence="10" type="ORF">BD410DRAFT_898068</name>
</gene>
<dbReference type="PROSITE" id="PS00107">
    <property type="entry name" value="PROTEIN_KINASE_ATP"/>
    <property type="match status" value="1"/>
</dbReference>
<sequence>MSAPVNVSPPKAHKPPYKVNHGTRFEKEKASAAPTAFEFPEDPTAIGPWILGECVGKGASGRVKVARHSVTGQLAAVKILPLEALLSSRLSLRTKNAKAQKHRNSIDKEIIMMKLMDHPNIIRIYDVFEGDKELFLILEYVEGGELFDFLVNHGRLDPVKGLCYFKQIIYGLSYAHAFSIIHRDLKPENILVQSINPPRIKIADWGMAAFAPPATQLETSCGSPHYASPEIINGKRYEGTASDIWSCGVILYALMTGRLPFDDPDVRTLLGKVKAGKYEIPSFVHADAADLIRRMLVRDVEKRITMPDILAHPFLQIATPGTTYVPAPSLTELARPLRDPSSIKPEILRSLLVIWGKNAPNTDMMAELTNPPGQGSLIKALYFLLVKYREKTLENYGSNGSFECDVNIRHYSAPPPKVDNTAVAPNESAIIPAVTPTTPSRIRASRVAPAIPTQSPVQSNGSRQWPPSPNGPRQPQSMINPTIPKPATRVRPISTPNTCFSDLDRMVTTHEWNKDLDAAVTPPRLTPVPAARPLPRRAHTMAVDSMPIAPDPLAHRPQLPRLAFDDDDEDLADYELVQFPTSPNAPKRPPPRSSARPESHAVRGGVPWPRIETPAVADAELQRTINDIAGRFNMLCERNNYTVGNAGRVEEAEEANPVLGALTPAQRYAQALRSSHGRANAAGDRVAGPVMGEPDVKDEKENGRRGEVNFEASNNRKAERRKTRPPTIEITAPRSPLIPMSPPLAAAPVVGEVKGWFSNLFNWKAQQYVLYSADNCMTTRDEAARLLASFGVIVMLDEAAMPGNGGVLRCRVDESYDVNTGTVIQKPVRFRVEFSPVLGYIAPPTPRLAPNNVASSPSPPTSDFPSPNLQQYPFMRASGAPPFASTMVLVQEKGALSTLRILYQRLRAEWTGEQLTVPDVGGLGGASGTPVVGLAGKAGR</sequence>
<dbReference type="GO" id="GO:0005737">
    <property type="term" value="C:cytoplasm"/>
    <property type="evidence" value="ECO:0007669"/>
    <property type="project" value="TreeGrafter"/>
</dbReference>
<evidence type="ECO:0000256" key="4">
    <source>
        <dbReference type="ARBA" id="ARBA00022741"/>
    </source>
</evidence>
<dbReference type="FunFam" id="1.10.510.10:FF:000571">
    <property type="entry name" value="Maternal embryonic leucine zipper kinase"/>
    <property type="match status" value="1"/>
</dbReference>
<keyword evidence="5 10" id="KW-0418">Kinase</keyword>
<dbReference type="Proteomes" id="UP000294933">
    <property type="component" value="Unassembled WGS sequence"/>
</dbReference>
<feature type="region of interest" description="Disordered" evidence="8">
    <location>
        <begin position="577"/>
        <end position="609"/>
    </location>
</feature>
<dbReference type="STRING" id="50990.A0A4Y7Q7N2"/>
<feature type="domain" description="Protein kinase" evidence="9">
    <location>
        <begin position="49"/>
        <end position="315"/>
    </location>
</feature>